<organism evidence="4 5">
    <name type="scientific">Candidatus Pseudogracilibacillus intestinigallinarum</name>
    <dbReference type="NCBI Taxonomy" id="2838742"/>
    <lineage>
        <taxon>Bacteria</taxon>
        <taxon>Bacillati</taxon>
        <taxon>Bacillota</taxon>
        <taxon>Bacilli</taxon>
        <taxon>Bacillales</taxon>
        <taxon>Bacillaceae</taxon>
        <taxon>Pseudogracilibacillus</taxon>
    </lineage>
</organism>
<dbReference type="InterPro" id="IPR029050">
    <property type="entry name" value="Immunoprotect_excell_Ig-like"/>
</dbReference>
<dbReference type="Gene3D" id="2.60.40.1240">
    <property type="match status" value="1"/>
</dbReference>
<accession>A0A9D1PLM0</accession>
<evidence type="ECO:0000256" key="3">
    <source>
        <dbReference type="SAM" id="SignalP"/>
    </source>
</evidence>
<evidence type="ECO:0000256" key="1">
    <source>
        <dbReference type="ARBA" id="ARBA00022729"/>
    </source>
</evidence>
<evidence type="ECO:0000313" key="5">
    <source>
        <dbReference type="Proteomes" id="UP000823937"/>
    </source>
</evidence>
<evidence type="ECO:0008006" key="6">
    <source>
        <dbReference type="Google" id="ProtNLM"/>
    </source>
</evidence>
<protein>
    <recommendedName>
        <fullName evidence="6">DUF4352 domain-containing protein</fullName>
    </recommendedName>
</protein>
<feature type="chain" id="PRO_5038800297" description="DUF4352 domain-containing protein" evidence="3">
    <location>
        <begin position="27"/>
        <end position="219"/>
    </location>
</feature>
<sequence length="219" mass="24145">MRKSLRYIVLTLAIMLVLGACGNNNAANNNSTQNAENDSTNNNATVNEDDNASENNTAENEDDLSAILKTIEEADDQLNLKLGETGSYVTTLGTYDMTVTSAELKGYEFEGYESELDCWVVLDITIKNTSDETLQAEDLMEAMELTEVEEGSGYIDSAGAFESVEEFEGEIAPNEEKSAQFVAYAYESDTYFFRKTTGNIAGGSSNQVMWKIEKDDMKQ</sequence>
<proteinExistence type="predicted"/>
<evidence type="ECO:0000313" key="4">
    <source>
        <dbReference type="EMBL" id="HIV74671.1"/>
    </source>
</evidence>
<feature type="signal peptide" evidence="3">
    <location>
        <begin position="1"/>
        <end position="26"/>
    </location>
</feature>
<name>A0A9D1PLM0_9BACI</name>
<comment type="caution">
    <text evidence="4">The sequence shown here is derived from an EMBL/GenBank/DDBJ whole genome shotgun (WGS) entry which is preliminary data.</text>
</comment>
<keyword evidence="1 3" id="KW-0732">Signal</keyword>
<dbReference type="EMBL" id="DXHX01000094">
    <property type="protein sequence ID" value="HIV74671.1"/>
    <property type="molecule type" value="Genomic_DNA"/>
</dbReference>
<dbReference type="Proteomes" id="UP000823937">
    <property type="component" value="Unassembled WGS sequence"/>
</dbReference>
<dbReference type="AlphaFoldDB" id="A0A9D1PLM0"/>
<evidence type="ECO:0000256" key="2">
    <source>
        <dbReference type="SAM" id="MobiDB-lite"/>
    </source>
</evidence>
<reference evidence="4" key="1">
    <citation type="journal article" date="2021" name="PeerJ">
        <title>Extensive microbial diversity within the chicken gut microbiome revealed by metagenomics and culture.</title>
        <authorList>
            <person name="Gilroy R."/>
            <person name="Ravi A."/>
            <person name="Getino M."/>
            <person name="Pursley I."/>
            <person name="Horton D.L."/>
            <person name="Alikhan N.F."/>
            <person name="Baker D."/>
            <person name="Gharbi K."/>
            <person name="Hall N."/>
            <person name="Watson M."/>
            <person name="Adriaenssens E.M."/>
            <person name="Foster-Nyarko E."/>
            <person name="Jarju S."/>
            <person name="Secka A."/>
            <person name="Antonio M."/>
            <person name="Oren A."/>
            <person name="Chaudhuri R.R."/>
            <person name="La Ragione R."/>
            <person name="Hildebrand F."/>
            <person name="Pallen M.J."/>
        </authorList>
    </citation>
    <scope>NUCLEOTIDE SEQUENCE</scope>
    <source>
        <strain evidence="4">CHK169-2315</strain>
    </source>
</reference>
<dbReference type="PROSITE" id="PS51257">
    <property type="entry name" value="PROKAR_LIPOPROTEIN"/>
    <property type="match status" value="1"/>
</dbReference>
<feature type="region of interest" description="Disordered" evidence="2">
    <location>
        <begin position="29"/>
        <end position="60"/>
    </location>
</feature>
<gene>
    <name evidence="4" type="ORF">H9895_06310</name>
</gene>
<reference evidence="4" key="2">
    <citation type="submission" date="2021-04" db="EMBL/GenBank/DDBJ databases">
        <authorList>
            <person name="Gilroy R."/>
        </authorList>
    </citation>
    <scope>NUCLEOTIDE SEQUENCE</scope>
    <source>
        <strain evidence="4">CHK169-2315</strain>
    </source>
</reference>